<evidence type="ECO:0000313" key="8">
    <source>
        <dbReference type="Proteomes" id="UP000887568"/>
    </source>
</evidence>
<feature type="compositionally biased region" description="Basic and acidic residues" evidence="5">
    <location>
        <begin position="44"/>
        <end position="54"/>
    </location>
</feature>
<name>A0A914AB39_PATMI</name>
<feature type="region of interest" description="Disordered" evidence="5">
    <location>
        <begin position="247"/>
        <end position="281"/>
    </location>
</feature>
<evidence type="ECO:0000256" key="3">
    <source>
        <dbReference type="ARBA" id="ARBA00022729"/>
    </source>
</evidence>
<dbReference type="Pfam" id="PF15550">
    <property type="entry name" value="Draxin"/>
    <property type="match status" value="1"/>
</dbReference>
<keyword evidence="2" id="KW-0964">Secreted</keyword>
<proteinExistence type="predicted"/>
<keyword evidence="1" id="KW-0217">Developmental protein</keyword>
<evidence type="ECO:0000256" key="6">
    <source>
        <dbReference type="SAM" id="SignalP"/>
    </source>
</evidence>
<evidence type="ECO:0000256" key="4">
    <source>
        <dbReference type="ARBA" id="ARBA00023180"/>
    </source>
</evidence>
<dbReference type="GeneID" id="119731775"/>
<evidence type="ECO:0000256" key="5">
    <source>
        <dbReference type="SAM" id="MobiDB-lite"/>
    </source>
</evidence>
<dbReference type="InterPro" id="IPR029094">
    <property type="entry name" value="Draxin"/>
</dbReference>
<dbReference type="EnsemblMetazoa" id="XM_038205040.1">
    <property type="protein sequence ID" value="XP_038060968.1"/>
    <property type="gene ID" value="LOC119731775"/>
</dbReference>
<dbReference type="OrthoDB" id="9931375at2759"/>
<dbReference type="Proteomes" id="UP000887568">
    <property type="component" value="Unplaced"/>
</dbReference>
<dbReference type="AlphaFoldDB" id="A0A914AB39"/>
<evidence type="ECO:0000256" key="1">
    <source>
        <dbReference type="ARBA" id="ARBA00022473"/>
    </source>
</evidence>
<feature type="compositionally biased region" description="Basic and acidic residues" evidence="5">
    <location>
        <begin position="129"/>
        <end position="204"/>
    </location>
</feature>
<keyword evidence="8" id="KW-1185">Reference proteome</keyword>
<organism evidence="7 8">
    <name type="scientific">Patiria miniata</name>
    <name type="common">Bat star</name>
    <name type="synonym">Asterina miniata</name>
    <dbReference type="NCBI Taxonomy" id="46514"/>
    <lineage>
        <taxon>Eukaryota</taxon>
        <taxon>Metazoa</taxon>
        <taxon>Echinodermata</taxon>
        <taxon>Eleutherozoa</taxon>
        <taxon>Asterozoa</taxon>
        <taxon>Asteroidea</taxon>
        <taxon>Valvatacea</taxon>
        <taxon>Valvatida</taxon>
        <taxon>Asterinidae</taxon>
        <taxon>Patiria</taxon>
    </lineage>
</organism>
<feature type="chain" id="PRO_5036742153" evidence="6">
    <location>
        <begin position="24"/>
        <end position="281"/>
    </location>
</feature>
<evidence type="ECO:0000256" key="2">
    <source>
        <dbReference type="ARBA" id="ARBA00022525"/>
    </source>
</evidence>
<dbReference type="GO" id="GO:0016055">
    <property type="term" value="P:Wnt signaling pathway"/>
    <property type="evidence" value="ECO:0007669"/>
    <property type="project" value="InterPro"/>
</dbReference>
<protein>
    <submittedName>
        <fullName evidence="7">Uncharacterized protein</fullName>
    </submittedName>
</protein>
<feature type="region of interest" description="Disordered" evidence="5">
    <location>
        <begin position="22"/>
        <end position="211"/>
    </location>
</feature>
<dbReference type="RefSeq" id="XP_038060968.1">
    <property type="nucleotide sequence ID" value="XM_038205040.1"/>
</dbReference>
<keyword evidence="3 6" id="KW-0732">Signal</keyword>
<dbReference type="PANTHER" id="PTHR28610">
    <property type="entry name" value="DRAXIN"/>
    <property type="match status" value="1"/>
</dbReference>
<feature type="compositionally biased region" description="Basic residues" evidence="5">
    <location>
        <begin position="55"/>
        <end position="65"/>
    </location>
</feature>
<accession>A0A914AB39</accession>
<feature type="compositionally biased region" description="Polar residues" evidence="5">
    <location>
        <begin position="271"/>
        <end position="281"/>
    </location>
</feature>
<dbReference type="GO" id="GO:0007411">
    <property type="term" value="P:axon guidance"/>
    <property type="evidence" value="ECO:0007669"/>
    <property type="project" value="InterPro"/>
</dbReference>
<dbReference type="OMA" id="GHGHHFE"/>
<feature type="compositionally biased region" description="Basic and acidic residues" evidence="5">
    <location>
        <begin position="22"/>
        <end position="31"/>
    </location>
</feature>
<dbReference type="GO" id="GO:0005576">
    <property type="term" value="C:extracellular region"/>
    <property type="evidence" value="ECO:0007669"/>
    <property type="project" value="InterPro"/>
</dbReference>
<keyword evidence="4" id="KW-0325">Glycoprotein</keyword>
<evidence type="ECO:0000313" key="7">
    <source>
        <dbReference type="EnsemblMetazoa" id="XP_038060968.1"/>
    </source>
</evidence>
<reference evidence="7" key="1">
    <citation type="submission" date="2022-11" db="UniProtKB">
        <authorList>
            <consortium name="EnsemblMetazoa"/>
        </authorList>
    </citation>
    <scope>IDENTIFICATION</scope>
</reference>
<dbReference type="PANTHER" id="PTHR28610:SF1">
    <property type="entry name" value="DRAXIN"/>
    <property type="match status" value="1"/>
</dbReference>
<feature type="signal peptide" evidence="6">
    <location>
        <begin position="1"/>
        <end position="23"/>
    </location>
</feature>
<sequence length="281" mass="31454">MRVWLVLLFTLLAVLILAETGEAKKKKDRQPQSDVVDAGETPEEGGRRRGDRQRGKDKKGRKDRGRHNEEQTDVEVTGDADTPPADTEETNPEEPQVMPEPEPEPQPQGETSPTRRGKKGRKGGANPDKAARRAAKEERMQTRREKQAEKTARKEGSSARKEARKEAKRESKHAANAERKQARKEARKMERHSNVTSDCSEHSDCASGRCCQQRGPLQKCRVFNRPEGGKCFSDCVCAEGLECFFREGKQPRQPGGNVKGQCRQIAADEPATNQEQGQNEE</sequence>